<dbReference type="CDD" id="cd02995">
    <property type="entry name" value="PDI_a_PDI_a'_C"/>
    <property type="match status" value="1"/>
</dbReference>
<keyword evidence="7" id="KW-0256">Endoplasmic reticulum</keyword>
<dbReference type="PROSITE" id="PS51352">
    <property type="entry name" value="THIOREDOXIN_2"/>
    <property type="match status" value="2"/>
</dbReference>
<evidence type="ECO:0000256" key="13">
    <source>
        <dbReference type="ARBA" id="ARBA00069403"/>
    </source>
</evidence>
<dbReference type="FunFam" id="3.40.30.10:FF:000134">
    <property type="entry name" value="Protein disulfide-isomerase"/>
    <property type="match status" value="1"/>
</dbReference>
<keyword evidence="9" id="KW-0325">Glycoprotein</keyword>
<dbReference type="Pfam" id="PF00085">
    <property type="entry name" value="Thioredoxin"/>
    <property type="match status" value="2"/>
</dbReference>
<dbReference type="FunFam" id="3.40.30.10:FF:000042">
    <property type="entry name" value="protein disulfide-isomerase A2"/>
    <property type="match status" value="1"/>
</dbReference>
<evidence type="ECO:0000256" key="8">
    <source>
        <dbReference type="ARBA" id="ARBA00023157"/>
    </source>
</evidence>
<keyword evidence="18" id="KW-1185">Reference proteome</keyword>
<name>A0A9Q1QLK2_9CARY</name>
<evidence type="ECO:0000256" key="14">
    <source>
        <dbReference type="SAM" id="MobiDB-lite"/>
    </source>
</evidence>
<evidence type="ECO:0000256" key="5">
    <source>
        <dbReference type="ARBA" id="ARBA00022729"/>
    </source>
</evidence>
<dbReference type="GO" id="GO:0034976">
    <property type="term" value="P:response to endoplasmic reticulum stress"/>
    <property type="evidence" value="ECO:0007669"/>
    <property type="project" value="TreeGrafter"/>
</dbReference>
<feature type="chain" id="PRO_5040178760" description="Protein disulfide isomerase-like 1-4" evidence="15">
    <location>
        <begin position="24"/>
        <end position="855"/>
    </location>
</feature>
<dbReference type="GO" id="GO:0006457">
    <property type="term" value="P:protein folding"/>
    <property type="evidence" value="ECO:0007669"/>
    <property type="project" value="TreeGrafter"/>
</dbReference>
<dbReference type="EC" id="5.3.4.1" evidence="4"/>
<keyword evidence="11" id="KW-0676">Redox-active center</keyword>
<sequence>MPRLVLAVLLFSLLLSLSSIAFSKAPSMADDEDFDIDEDLSFLDQDDDASSHPKSKPPHSSDPEDSDDDADEYGDDFGSYDDSDSDDDEDFRADEKDVVVLRERNFTDVIEENKYVMVEFFAPWCGHCQALAPEYAAAATQLKDDGVDVVLAKIDATKESQLARHYDVQGFPTILFFVDGEHKPYSGTRTKLTAEEEKVVVAEDEENSKKYEQIALCLLGRLYTDSAFNSRAMKSVMLNIWKPVEGPWALDGHILLLKHMTGLEMLSELNLRRQDSVKAYDVLVEKWGVAKLDVPSNMAIDETEVMVPSWEVPPCIKIFVWRIGRGVVPTGGTIAKRLLSFDMKCDICGCVEESDSHALLECALAACIWESSPFDHDLRDGKFRTLADCVDAARNWLDGDVLRVGADKASASGVPRLKMQELVYLAGMFKGASLDNIIVEGDCLPLIQKMKSKKLGDNFVGLVIDDILREAIVTWIKKKTGPGIYNITTTEEAEMILISESRVVLAYLNSLTGPESEELAAASKLEDDVNFYQTTEPNVAKLFHIDAETKRPALVLLKKEAEKMSYFDGQFAKSGIHDFVVANKLPLVATFTKESSALIFESQIKKQLLLFATAKGSHNVLPIFQEAAKLFKGKILFVYVQVDDEDTGKPVAEYFGVTRDAPKILAYSGTEDGKKYVLDGEVTLDKIKDFGEGFLEGKLKPVYKSDPIPETNGDVKIVVGNNFDEVVLDESKDVLLEIYDPWCVHCQALEPTYNKLAKHLRGIDSIIIAKMDGTTNEHPRAKSEGFPTLLFFPAGNKSSDPITVDADRTVAALYKFLKKHAAIPFKLQKLTSMPKGSEAKDPSEKIDAKDLKDEL</sequence>
<feature type="region of interest" description="Disordered" evidence="14">
    <location>
        <begin position="833"/>
        <end position="855"/>
    </location>
</feature>
<dbReference type="InterPro" id="IPR017937">
    <property type="entry name" value="Thioredoxin_CS"/>
</dbReference>
<feature type="compositionally biased region" description="Basic and acidic residues" evidence="14">
    <location>
        <begin position="837"/>
        <end position="855"/>
    </location>
</feature>
<evidence type="ECO:0000259" key="16">
    <source>
        <dbReference type="PROSITE" id="PS51352"/>
    </source>
</evidence>
<dbReference type="PRINTS" id="PR00421">
    <property type="entry name" value="THIOREDOXIN"/>
</dbReference>
<dbReference type="Pfam" id="PF13848">
    <property type="entry name" value="Thioredoxin_6"/>
    <property type="match status" value="1"/>
</dbReference>
<dbReference type="CDD" id="cd02961">
    <property type="entry name" value="PDI_a_family"/>
    <property type="match status" value="1"/>
</dbReference>
<proteinExistence type="inferred from homology"/>
<feature type="compositionally biased region" description="Acidic residues" evidence="14">
    <location>
        <begin position="63"/>
        <end position="91"/>
    </location>
</feature>
<dbReference type="Gene3D" id="3.40.30.10">
    <property type="entry name" value="Glutaredoxin"/>
    <property type="match status" value="4"/>
</dbReference>
<feature type="region of interest" description="Disordered" evidence="14">
    <location>
        <begin position="36"/>
        <end position="91"/>
    </location>
</feature>
<comment type="catalytic activity">
    <reaction evidence="1">
        <text>Catalyzes the rearrangement of -S-S- bonds in proteins.</text>
        <dbReference type="EC" id="5.3.4.1"/>
    </reaction>
</comment>
<evidence type="ECO:0000256" key="15">
    <source>
        <dbReference type="SAM" id="SignalP"/>
    </source>
</evidence>
<accession>A0A9Q1QLK2</accession>
<evidence type="ECO:0000313" key="18">
    <source>
        <dbReference type="Proteomes" id="UP001153076"/>
    </source>
</evidence>
<dbReference type="OrthoDB" id="427280at2759"/>
<keyword evidence="5 15" id="KW-0732">Signal</keyword>
<dbReference type="FunFam" id="3.40.30.10:FF:000109">
    <property type="entry name" value="Protein disulfide-isomerase"/>
    <property type="match status" value="1"/>
</dbReference>
<dbReference type="CDD" id="cd02982">
    <property type="entry name" value="PDI_b'_family"/>
    <property type="match status" value="1"/>
</dbReference>
<feature type="signal peptide" evidence="15">
    <location>
        <begin position="1"/>
        <end position="23"/>
    </location>
</feature>
<evidence type="ECO:0000313" key="17">
    <source>
        <dbReference type="EMBL" id="KAJ8444510.1"/>
    </source>
</evidence>
<evidence type="ECO:0000256" key="11">
    <source>
        <dbReference type="ARBA" id="ARBA00023284"/>
    </source>
</evidence>
<evidence type="ECO:0000256" key="3">
    <source>
        <dbReference type="ARBA" id="ARBA00006347"/>
    </source>
</evidence>
<evidence type="ECO:0000256" key="2">
    <source>
        <dbReference type="ARBA" id="ARBA00004319"/>
    </source>
</evidence>
<dbReference type="PANTHER" id="PTHR18929">
    <property type="entry name" value="PROTEIN DISULFIDE ISOMERASE"/>
    <property type="match status" value="1"/>
</dbReference>
<organism evidence="17 18">
    <name type="scientific">Carnegiea gigantea</name>
    <dbReference type="NCBI Taxonomy" id="171969"/>
    <lineage>
        <taxon>Eukaryota</taxon>
        <taxon>Viridiplantae</taxon>
        <taxon>Streptophyta</taxon>
        <taxon>Embryophyta</taxon>
        <taxon>Tracheophyta</taxon>
        <taxon>Spermatophyta</taxon>
        <taxon>Magnoliopsida</taxon>
        <taxon>eudicotyledons</taxon>
        <taxon>Gunneridae</taxon>
        <taxon>Pentapetalae</taxon>
        <taxon>Caryophyllales</taxon>
        <taxon>Cactineae</taxon>
        <taxon>Cactaceae</taxon>
        <taxon>Cactoideae</taxon>
        <taxon>Echinocereeae</taxon>
        <taxon>Carnegiea</taxon>
    </lineage>
</organism>
<dbReference type="AlphaFoldDB" id="A0A9Q1QLK2"/>
<evidence type="ECO:0000256" key="4">
    <source>
        <dbReference type="ARBA" id="ARBA00012723"/>
    </source>
</evidence>
<dbReference type="GO" id="GO:0005788">
    <property type="term" value="C:endoplasmic reticulum lumen"/>
    <property type="evidence" value="ECO:0007669"/>
    <property type="project" value="UniProtKB-SubCell"/>
</dbReference>
<evidence type="ECO:0000256" key="12">
    <source>
        <dbReference type="ARBA" id="ARBA00054003"/>
    </source>
</evidence>
<dbReference type="PROSITE" id="PS00194">
    <property type="entry name" value="THIOREDOXIN_1"/>
    <property type="match status" value="2"/>
</dbReference>
<keyword evidence="10" id="KW-0413">Isomerase</keyword>
<dbReference type="Proteomes" id="UP001153076">
    <property type="component" value="Unassembled WGS sequence"/>
</dbReference>
<dbReference type="EMBL" id="JAKOGI010000096">
    <property type="protein sequence ID" value="KAJ8444510.1"/>
    <property type="molecule type" value="Genomic_DNA"/>
</dbReference>
<comment type="caution">
    <text evidence="17">The sequence shown here is derived from an EMBL/GenBank/DDBJ whole genome shotgun (WGS) entry which is preliminary data.</text>
</comment>
<comment type="function">
    <text evidence="12">Acts as a protein-folding catalyst that interacts with nascent polypeptides to catalyze the formation, isomerization, and reduction or oxidation of disulfide bonds.</text>
</comment>
<dbReference type="FunFam" id="3.40.30.10:FF:000023">
    <property type="entry name" value="Protein disulfide-isomerase"/>
    <property type="match status" value="1"/>
</dbReference>
<dbReference type="InterPro" id="IPR026960">
    <property type="entry name" value="RVT-Znf"/>
</dbReference>
<feature type="compositionally biased region" description="Acidic residues" evidence="14">
    <location>
        <begin position="36"/>
        <end position="48"/>
    </location>
</feature>
<dbReference type="Pfam" id="PF13966">
    <property type="entry name" value="zf-RVT"/>
    <property type="match status" value="1"/>
</dbReference>
<protein>
    <recommendedName>
        <fullName evidence="13">Protein disulfide isomerase-like 1-4</fullName>
        <ecNumber evidence="4">5.3.4.1</ecNumber>
    </recommendedName>
</protein>
<dbReference type="CDD" id="cd02981">
    <property type="entry name" value="PDI_b_family"/>
    <property type="match status" value="1"/>
</dbReference>
<gene>
    <name evidence="17" type="ORF">Cgig2_028325</name>
</gene>
<comment type="similarity">
    <text evidence="3">Belongs to the protein disulfide isomerase family.</text>
</comment>
<keyword evidence="8" id="KW-1015">Disulfide bond</keyword>
<evidence type="ECO:0000256" key="7">
    <source>
        <dbReference type="ARBA" id="ARBA00022824"/>
    </source>
</evidence>
<comment type="subcellular location">
    <subcellularLocation>
        <location evidence="2">Endoplasmic reticulum lumen</location>
    </subcellularLocation>
</comment>
<evidence type="ECO:0000256" key="10">
    <source>
        <dbReference type="ARBA" id="ARBA00023235"/>
    </source>
</evidence>
<feature type="domain" description="Thioredoxin" evidence="16">
    <location>
        <begin position="71"/>
        <end position="206"/>
    </location>
</feature>
<reference evidence="17" key="1">
    <citation type="submission" date="2022-04" db="EMBL/GenBank/DDBJ databases">
        <title>Carnegiea gigantea Genome sequencing and assembly v2.</title>
        <authorList>
            <person name="Copetti D."/>
            <person name="Sanderson M.J."/>
            <person name="Burquez A."/>
            <person name="Wojciechowski M.F."/>
        </authorList>
    </citation>
    <scope>NUCLEOTIDE SEQUENCE</scope>
    <source>
        <strain evidence="17">SGP5-SGP5p</strain>
        <tissue evidence="17">Aerial part</tissue>
    </source>
</reference>
<dbReference type="InterPro" id="IPR013766">
    <property type="entry name" value="Thioredoxin_domain"/>
</dbReference>
<dbReference type="PANTHER" id="PTHR18929:SF246">
    <property type="entry name" value="PROTEIN DISULFIDE ISOMERASE-LIKE 1-4"/>
    <property type="match status" value="1"/>
</dbReference>
<keyword evidence="6" id="KW-0677">Repeat</keyword>
<feature type="domain" description="Thioredoxin" evidence="16">
    <location>
        <begin position="694"/>
        <end position="822"/>
    </location>
</feature>
<dbReference type="InterPro" id="IPR036249">
    <property type="entry name" value="Thioredoxin-like_sf"/>
</dbReference>
<dbReference type="GO" id="GO:0003756">
    <property type="term" value="F:protein disulfide isomerase activity"/>
    <property type="evidence" value="ECO:0007669"/>
    <property type="project" value="UniProtKB-EC"/>
</dbReference>
<evidence type="ECO:0000256" key="6">
    <source>
        <dbReference type="ARBA" id="ARBA00022737"/>
    </source>
</evidence>
<evidence type="ECO:0000256" key="9">
    <source>
        <dbReference type="ARBA" id="ARBA00023180"/>
    </source>
</evidence>
<dbReference type="SUPFAM" id="SSF52833">
    <property type="entry name" value="Thioredoxin-like"/>
    <property type="match status" value="4"/>
</dbReference>
<evidence type="ECO:0000256" key="1">
    <source>
        <dbReference type="ARBA" id="ARBA00001182"/>
    </source>
</evidence>